<evidence type="ECO:0000313" key="3">
    <source>
        <dbReference type="Proteomes" id="UP000054558"/>
    </source>
</evidence>
<dbReference type="SUPFAM" id="SSF68906">
    <property type="entry name" value="SAP domain"/>
    <property type="match status" value="1"/>
</dbReference>
<evidence type="ECO:0000256" key="1">
    <source>
        <dbReference type="SAM" id="MobiDB-lite"/>
    </source>
</evidence>
<feature type="region of interest" description="Disordered" evidence="1">
    <location>
        <begin position="407"/>
        <end position="447"/>
    </location>
</feature>
<proteinExistence type="predicted"/>
<dbReference type="PROSITE" id="PS51257">
    <property type="entry name" value="PROKAR_LIPOPROTEIN"/>
    <property type="match status" value="1"/>
</dbReference>
<protein>
    <submittedName>
        <fullName evidence="2">Uncharacterized protein</fullName>
    </submittedName>
</protein>
<feature type="compositionally biased region" description="Polar residues" evidence="1">
    <location>
        <begin position="18"/>
        <end position="28"/>
    </location>
</feature>
<dbReference type="OrthoDB" id="5597848at2759"/>
<accession>A0A1Y1HPA1</accession>
<dbReference type="InterPro" id="IPR011989">
    <property type="entry name" value="ARM-like"/>
</dbReference>
<reference evidence="2 3" key="1">
    <citation type="journal article" date="2014" name="Nat. Commun.">
        <title>Klebsormidium flaccidum genome reveals primary factors for plant terrestrial adaptation.</title>
        <authorList>
            <person name="Hori K."/>
            <person name="Maruyama F."/>
            <person name="Fujisawa T."/>
            <person name="Togashi T."/>
            <person name="Yamamoto N."/>
            <person name="Seo M."/>
            <person name="Sato S."/>
            <person name="Yamada T."/>
            <person name="Mori H."/>
            <person name="Tajima N."/>
            <person name="Moriyama T."/>
            <person name="Ikeuchi M."/>
            <person name="Watanabe M."/>
            <person name="Wada H."/>
            <person name="Kobayashi K."/>
            <person name="Saito M."/>
            <person name="Masuda T."/>
            <person name="Sasaki-Sekimoto Y."/>
            <person name="Mashiguchi K."/>
            <person name="Awai K."/>
            <person name="Shimojima M."/>
            <person name="Masuda S."/>
            <person name="Iwai M."/>
            <person name="Nobusawa T."/>
            <person name="Narise T."/>
            <person name="Kondo S."/>
            <person name="Saito H."/>
            <person name="Sato R."/>
            <person name="Murakawa M."/>
            <person name="Ihara Y."/>
            <person name="Oshima-Yamada Y."/>
            <person name="Ohtaka K."/>
            <person name="Satoh M."/>
            <person name="Sonobe K."/>
            <person name="Ishii M."/>
            <person name="Ohtani R."/>
            <person name="Kanamori-Sato M."/>
            <person name="Honoki R."/>
            <person name="Miyazaki D."/>
            <person name="Mochizuki H."/>
            <person name="Umetsu J."/>
            <person name="Higashi K."/>
            <person name="Shibata D."/>
            <person name="Kamiya Y."/>
            <person name="Sato N."/>
            <person name="Nakamura Y."/>
            <person name="Tabata S."/>
            <person name="Ida S."/>
            <person name="Kurokawa K."/>
            <person name="Ohta H."/>
        </authorList>
    </citation>
    <scope>NUCLEOTIDE SEQUENCE [LARGE SCALE GENOMIC DNA]</scope>
    <source>
        <strain evidence="2 3">NIES-2285</strain>
    </source>
</reference>
<dbReference type="InterPro" id="IPR036361">
    <property type="entry name" value="SAP_dom_sf"/>
</dbReference>
<feature type="region of interest" description="Disordered" evidence="1">
    <location>
        <begin position="1"/>
        <end position="28"/>
    </location>
</feature>
<feature type="region of interest" description="Disordered" evidence="1">
    <location>
        <begin position="977"/>
        <end position="997"/>
    </location>
</feature>
<keyword evidence="3" id="KW-1185">Reference proteome</keyword>
<sequence>MASKDKRKKGARGDGASSFSGANPHASSGGCNCEGCLRMLAASGRTDDRDPFNLRFSQMRQRLEKCVRAVPTRLLKAGMKGPSLAKCLQDLTFIRMEEEYDQQLKEAHALAKFDPARPILAAGLYSEAEECQVAALMCFYSYVKDGDFERGFPSWCNALKRHMELLDSEDYEVVSYAAMSIALLGNSPYFCDVNPTGGLQHRFYEIGAVHKMMALMSKQPTRRKQRGTDTLEVVKMECCYALAGLLANYVALRQPWVPERVISEPAFLDSVIKLTYCPQKGGEVQRMALMCLGSIAQMTDDVKAEVVRLGGREAAEKALKMPFADSSVGRDQETKRRAVIVIKALMSVAPSAPPKKPVPSADQIAAMSVRELEELLTQHNVSTQGCVEKADLQNKAHALLGGSASDSAAPAAASAEETKSGIPGAERRENGSPGTGVEDKDEVEKKESRAWGVVDRKVDGLPSTVEVLAMPTKDILAWLRRLEVSTEGCLERQDLALKLMGQLQLMHTAAAMAEEDDAAPPTLDLALPSDETSAGDATSAALMDLFNTATNKAARLAAEEALAQLSMSEDLPADISLERAILLVVKGKSAATKRMGLTVVVAAIDKSGHELRHRLDAAGVLKATVRLLHERDRPSRWHVVEALCTFAKSPSLAPKIWGYGAMGPILEEVKSPDVLRAIKKQKRGVVDGDPYSLIMLCSLRLLANMLIPASMEDFCRPEGGTVLTSSNQSTVNTDPFTRKLGRWLVKSGVHSQIASMLGIARSTGWTRATQDREITISVVQQGGRVLQLLVQNTDVAEAIIGLPDILPTMAHFVQQYRVSPEEAAAAAIFLTHVLQFHEDKIDKLWGAESIARTAEALKTALVSNVLSPPDFTSHSVLLALLASRLAAGAGVNGPPAGASVNTPPSPWQTAVAATLSPRFTAGVKTEPGTEREAEEGSQTGAVALTAAGTAKCRTGSNTRRPVKREMPSTLRFVAGRGDHRKNHGRQNEHGPERIRKGCPLPAFYSKPLMKRDSKSPRVETFPEIGLLLRNLEGRAQNCLHNSDFSLCSGQLCYCLVLETESKEH</sequence>
<feature type="compositionally biased region" description="Basic and acidic residues" evidence="1">
    <location>
        <begin position="985"/>
        <end position="995"/>
    </location>
</feature>
<dbReference type="Gene3D" id="1.25.10.10">
    <property type="entry name" value="Leucine-rich Repeat Variant"/>
    <property type="match status" value="2"/>
</dbReference>
<dbReference type="EMBL" id="DF236989">
    <property type="protein sequence ID" value="GAQ79873.1"/>
    <property type="molecule type" value="Genomic_DNA"/>
</dbReference>
<name>A0A1Y1HPA1_KLENI</name>
<dbReference type="InterPro" id="IPR016024">
    <property type="entry name" value="ARM-type_fold"/>
</dbReference>
<organism evidence="2 3">
    <name type="scientific">Klebsormidium nitens</name>
    <name type="common">Green alga</name>
    <name type="synonym">Ulothrix nitens</name>
    <dbReference type="NCBI Taxonomy" id="105231"/>
    <lineage>
        <taxon>Eukaryota</taxon>
        <taxon>Viridiplantae</taxon>
        <taxon>Streptophyta</taxon>
        <taxon>Klebsormidiophyceae</taxon>
        <taxon>Klebsormidiales</taxon>
        <taxon>Klebsormidiaceae</taxon>
        <taxon>Klebsormidium</taxon>
    </lineage>
</organism>
<evidence type="ECO:0000313" key="2">
    <source>
        <dbReference type="EMBL" id="GAQ79873.1"/>
    </source>
</evidence>
<dbReference type="Proteomes" id="UP000054558">
    <property type="component" value="Unassembled WGS sequence"/>
</dbReference>
<dbReference type="SUPFAM" id="SSF48371">
    <property type="entry name" value="ARM repeat"/>
    <property type="match status" value="1"/>
</dbReference>
<gene>
    <name evidence="2" type="ORF">KFL_000400160</name>
</gene>
<dbReference type="AlphaFoldDB" id="A0A1Y1HPA1"/>
<feature type="compositionally biased region" description="Basic residues" evidence="1">
    <location>
        <begin position="1"/>
        <end position="10"/>
    </location>
</feature>